<dbReference type="GO" id="GO:0006260">
    <property type="term" value="P:DNA replication"/>
    <property type="evidence" value="ECO:0007669"/>
    <property type="project" value="InterPro"/>
</dbReference>
<reference evidence="10" key="2">
    <citation type="journal article" date="2014" name="Nat. Commun.">
        <title>The cavefish genome reveals candidate genes for eye loss.</title>
        <authorList>
            <person name="McGaugh S.E."/>
            <person name="Gross J.B."/>
            <person name="Aken B."/>
            <person name="Blin M."/>
            <person name="Borowsky R."/>
            <person name="Chalopin D."/>
            <person name="Hinaux H."/>
            <person name="Jeffery W.R."/>
            <person name="Keene A."/>
            <person name="Ma L."/>
            <person name="Minx P."/>
            <person name="Murphy D."/>
            <person name="O'Quin K.E."/>
            <person name="Retaux S."/>
            <person name="Rohner N."/>
            <person name="Searle S.M."/>
            <person name="Stahl B.A."/>
            <person name="Tabin C."/>
            <person name="Volff J.N."/>
            <person name="Yoshizawa M."/>
            <person name="Warren W.C."/>
        </authorList>
    </citation>
    <scope>NUCLEOTIDE SEQUENCE [LARGE SCALE GENOMIC DNA]</scope>
    <source>
        <strain evidence="10">female</strain>
    </source>
</reference>
<dbReference type="GeneTree" id="ENSGT00390000014091"/>
<keyword evidence="10" id="KW-1185">Reference proteome</keyword>
<evidence type="ECO:0000256" key="4">
    <source>
        <dbReference type="ARBA" id="ARBA00023172"/>
    </source>
</evidence>
<keyword evidence="3" id="KW-0227">DNA damage</keyword>
<dbReference type="GO" id="GO:0006281">
    <property type="term" value="P:DNA repair"/>
    <property type="evidence" value="ECO:0007669"/>
    <property type="project" value="UniProtKB-KW"/>
</dbReference>
<feature type="compositionally biased region" description="Polar residues" evidence="8">
    <location>
        <begin position="77"/>
        <end position="91"/>
    </location>
</feature>
<evidence type="ECO:0000256" key="2">
    <source>
        <dbReference type="ARBA" id="ARBA00006661"/>
    </source>
</evidence>
<dbReference type="InterPro" id="IPR018574">
    <property type="entry name" value="Structure-sp_endonuc_su_Slx4"/>
</dbReference>
<dbReference type="GO" id="GO:0000712">
    <property type="term" value="P:resolution of meiotic recombination intermediates"/>
    <property type="evidence" value="ECO:0007669"/>
    <property type="project" value="TreeGrafter"/>
</dbReference>
<evidence type="ECO:0000256" key="3">
    <source>
        <dbReference type="ARBA" id="ARBA00022763"/>
    </source>
</evidence>
<evidence type="ECO:0000256" key="6">
    <source>
        <dbReference type="ARBA" id="ARBA00023242"/>
    </source>
</evidence>
<dbReference type="Bgee" id="ENSAMXG00000032504">
    <property type="expression patterns" value="Expressed in testis and 14 other cell types or tissues"/>
</dbReference>
<feature type="compositionally biased region" description="Basic and acidic residues" evidence="8">
    <location>
        <begin position="136"/>
        <end position="151"/>
    </location>
</feature>
<evidence type="ECO:0000256" key="7">
    <source>
        <dbReference type="ARBA" id="ARBA00029496"/>
    </source>
</evidence>
<comment type="similarity">
    <text evidence="2">Belongs to the SLX4 family.</text>
</comment>
<dbReference type="GO" id="GO:0033557">
    <property type="term" value="C:Slx1-Slx4 complex"/>
    <property type="evidence" value="ECO:0007669"/>
    <property type="project" value="InterPro"/>
</dbReference>
<proteinExistence type="inferred from homology"/>
<organism evidence="9 10">
    <name type="scientific">Astyanax mexicanus</name>
    <name type="common">Blind cave fish</name>
    <name type="synonym">Astyanax fasciatus mexicanus</name>
    <dbReference type="NCBI Taxonomy" id="7994"/>
    <lineage>
        <taxon>Eukaryota</taxon>
        <taxon>Metazoa</taxon>
        <taxon>Chordata</taxon>
        <taxon>Craniata</taxon>
        <taxon>Vertebrata</taxon>
        <taxon>Euteleostomi</taxon>
        <taxon>Actinopterygii</taxon>
        <taxon>Neopterygii</taxon>
        <taxon>Teleostei</taxon>
        <taxon>Ostariophysi</taxon>
        <taxon>Characiformes</taxon>
        <taxon>Characoidei</taxon>
        <taxon>Acestrorhamphidae</taxon>
        <taxon>Acestrorhamphinae</taxon>
        <taxon>Astyanax</taxon>
    </lineage>
</organism>
<feature type="region of interest" description="Disordered" evidence="8">
    <location>
        <begin position="231"/>
        <end position="315"/>
    </location>
</feature>
<dbReference type="Pfam" id="PF09494">
    <property type="entry name" value="Slx4"/>
    <property type="match status" value="1"/>
</dbReference>
<dbReference type="STRING" id="7994.ENSAMXP00000027752"/>
<reference evidence="10" key="1">
    <citation type="submission" date="2013-03" db="EMBL/GenBank/DDBJ databases">
        <authorList>
            <person name="Jeffery W."/>
            <person name="Warren W."/>
            <person name="Wilson R.K."/>
        </authorList>
    </citation>
    <scope>NUCLEOTIDE SEQUENCE</scope>
    <source>
        <strain evidence="10">female</strain>
    </source>
</reference>
<dbReference type="Ensembl" id="ENSAMXT00000036202.1">
    <property type="protein sequence ID" value="ENSAMXP00000027752.1"/>
    <property type="gene ID" value="ENSAMXG00000032504.1"/>
</dbReference>
<dbReference type="InParanoid" id="A0A3B1ICX5"/>
<protein>
    <recommendedName>
        <fullName evidence="7">Structure-specific endonuclease subunit SLX4</fullName>
    </recommendedName>
</protein>
<evidence type="ECO:0000256" key="5">
    <source>
        <dbReference type="ARBA" id="ARBA00023204"/>
    </source>
</evidence>
<evidence type="ECO:0000256" key="8">
    <source>
        <dbReference type="SAM" id="MobiDB-lite"/>
    </source>
</evidence>
<comment type="subcellular location">
    <subcellularLocation>
        <location evidence="1">Nucleus</location>
    </subcellularLocation>
</comment>
<keyword evidence="6" id="KW-0539">Nucleus</keyword>
<feature type="region of interest" description="Disordered" evidence="8">
    <location>
        <begin position="1"/>
        <end position="167"/>
    </location>
</feature>
<dbReference type="Proteomes" id="UP000018467">
    <property type="component" value="Unassembled WGS sequence"/>
</dbReference>
<keyword evidence="5" id="KW-0234">DNA repair</keyword>
<evidence type="ECO:0000313" key="9">
    <source>
        <dbReference type="Ensembl" id="ENSAMXP00000027752.1"/>
    </source>
</evidence>
<accession>A0A3B1ICX5</accession>
<sequence length="431" mass="47704">MSPQLRTQHINRCLDESESSSEKISEAPAAPASALQPRVPECPICGRGFKSEKSRSTHLKRCSASMGVSPAELLQALQRQASESLSDSAAEQEQPRGRRRPNASEPSMPVKKKAKKRAPRMDEDTMVALALSRSLLEQEKQRERDIEEERQIQAQLSSPPAAAAPVLQWRPGAVAHKNKNQVPLVPITPMPGFSDMDTPELRKRLDSYGVRPLPKKQMVLKLKEIHHYTHQLMSSESEEEDSPRCRPKTGANPFKLPTAPPPVSPRKLQFGEEEQEVLPASQDSSTSSTAESERSNPELCDSEEEGSDSEGVTASQAVVREKDKLLAVRSFIVSDPALYGRVLQYQPLSLSDLKARLRAAGIRLGTAKLLDFLDSQCITSPQPERVTRPPHAERPELGPPLQSLEAQRAGGGREELSQLTEWCKEAYWKAP</sequence>
<feature type="compositionally biased region" description="Basic and acidic residues" evidence="8">
    <location>
        <begin position="12"/>
        <end position="25"/>
    </location>
</feature>
<feature type="compositionally biased region" description="Basic and acidic residues" evidence="8">
    <location>
        <begin position="385"/>
        <end position="396"/>
    </location>
</feature>
<feature type="compositionally biased region" description="Polar residues" evidence="8">
    <location>
        <begin position="1"/>
        <end position="10"/>
    </location>
</feature>
<feature type="compositionally biased region" description="Low complexity" evidence="8">
    <location>
        <begin position="152"/>
        <end position="165"/>
    </location>
</feature>
<keyword evidence="4" id="KW-0233">DNA recombination</keyword>
<evidence type="ECO:0000256" key="1">
    <source>
        <dbReference type="ARBA" id="ARBA00004123"/>
    </source>
</evidence>
<evidence type="ECO:0000313" key="10">
    <source>
        <dbReference type="Proteomes" id="UP000018467"/>
    </source>
</evidence>
<dbReference type="CDD" id="cd22999">
    <property type="entry name" value="SAP_SLX4"/>
    <property type="match status" value="1"/>
</dbReference>
<name>A0A3B1ICX5_ASTMX</name>
<reference evidence="9" key="3">
    <citation type="submission" date="2025-08" db="UniProtKB">
        <authorList>
            <consortium name="Ensembl"/>
        </authorList>
    </citation>
    <scope>IDENTIFICATION</scope>
</reference>
<feature type="compositionally biased region" description="Low complexity" evidence="8">
    <location>
        <begin position="280"/>
        <end position="290"/>
    </location>
</feature>
<dbReference type="PANTHER" id="PTHR21541">
    <property type="entry name" value="BTB POZ DOMAIN CONTAINING 12"/>
    <property type="match status" value="1"/>
</dbReference>
<reference evidence="9" key="4">
    <citation type="submission" date="2025-09" db="UniProtKB">
        <authorList>
            <consortium name="Ensembl"/>
        </authorList>
    </citation>
    <scope>IDENTIFICATION</scope>
</reference>
<dbReference type="PANTHER" id="PTHR21541:SF3">
    <property type="entry name" value="STRUCTURE-SPECIFIC ENDONUCLEASE SUBUNIT SLX4"/>
    <property type="match status" value="1"/>
</dbReference>
<feature type="region of interest" description="Disordered" evidence="8">
    <location>
        <begin position="380"/>
        <end position="416"/>
    </location>
</feature>
<dbReference type="AlphaFoldDB" id="A0A3B1ICX5"/>